<dbReference type="EMBL" id="CAJNOC010002154">
    <property type="protein sequence ID" value="CAF0915797.1"/>
    <property type="molecule type" value="Genomic_DNA"/>
</dbReference>
<name>A0A814ARJ8_9BILA</name>
<sequence length="150" mass="17571">MEKFIDSKKIFSLMTCTELEKDQRTKPIMAYIDGKLEENYPDPKKRKVFKSKALDRRRAAKKREMKIQNKEPNAVRQVISLQPNDNVEISDRNNNAPLISNDSNRNERLFKNFHIMMNTLKRVKFETSRIIFNGYASSIILASYIDQGIV</sequence>
<proteinExistence type="predicted"/>
<evidence type="ECO:0000313" key="1">
    <source>
        <dbReference type="EMBL" id="CAF0915797.1"/>
    </source>
</evidence>
<accession>A0A814ARJ8</accession>
<comment type="caution">
    <text evidence="1">The sequence shown here is derived from an EMBL/GenBank/DDBJ whole genome shotgun (WGS) entry which is preliminary data.</text>
</comment>
<reference evidence="1" key="1">
    <citation type="submission" date="2021-02" db="EMBL/GenBank/DDBJ databases">
        <authorList>
            <person name="Nowell W R."/>
        </authorList>
    </citation>
    <scope>NUCLEOTIDE SEQUENCE</scope>
    <source>
        <strain evidence="1">Ploen Becks lab</strain>
    </source>
</reference>
<dbReference type="Proteomes" id="UP000663879">
    <property type="component" value="Unassembled WGS sequence"/>
</dbReference>
<protein>
    <submittedName>
        <fullName evidence="1">Uncharacterized protein</fullName>
    </submittedName>
</protein>
<organism evidence="1 2">
    <name type="scientific">Brachionus calyciflorus</name>
    <dbReference type="NCBI Taxonomy" id="104777"/>
    <lineage>
        <taxon>Eukaryota</taxon>
        <taxon>Metazoa</taxon>
        <taxon>Spiralia</taxon>
        <taxon>Gnathifera</taxon>
        <taxon>Rotifera</taxon>
        <taxon>Eurotatoria</taxon>
        <taxon>Monogononta</taxon>
        <taxon>Pseudotrocha</taxon>
        <taxon>Ploima</taxon>
        <taxon>Brachionidae</taxon>
        <taxon>Brachionus</taxon>
    </lineage>
</organism>
<gene>
    <name evidence="1" type="ORF">OXX778_LOCUS12140</name>
</gene>
<evidence type="ECO:0000313" key="2">
    <source>
        <dbReference type="Proteomes" id="UP000663879"/>
    </source>
</evidence>
<dbReference type="AlphaFoldDB" id="A0A814ARJ8"/>
<keyword evidence="2" id="KW-1185">Reference proteome</keyword>